<protein>
    <submittedName>
        <fullName evidence="2">RING-type domain-containing protein</fullName>
    </submittedName>
</protein>
<reference evidence="2" key="1">
    <citation type="submission" date="2022-11" db="UniProtKB">
        <authorList>
            <consortium name="WormBaseParasite"/>
        </authorList>
    </citation>
    <scope>IDENTIFICATION</scope>
</reference>
<accession>A0AC34R0K8</accession>
<dbReference type="Proteomes" id="UP000887576">
    <property type="component" value="Unplaced"/>
</dbReference>
<dbReference type="WBParaSite" id="JU765_v2.g2252.t1">
    <property type="protein sequence ID" value="JU765_v2.g2252.t1"/>
    <property type="gene ID" value="JU765_v2.g2252"/>
</dbReference>
<proteinExistence type="predicted"/>
<evidence type="ECO:0000313" key="2">
    <source>
        <dbReference type="WBParaSite" id="JU765_v2.g2252.t1"/>
    </source>
</evidence>
<name>A0AC34R0K8_9BILA</name>
<organism evidence="1 2">
    <name type="scientific">Panagrolaimus sp. JU765</name>
    <dbReference type="NCBI Taxonomy" id="591449"/>
    <lineage>
        <taxon>Eukaryota</taxon>
        <taxon>Metazoa</taxon>
        <taxon>Ecdysozoa</taxon>
        <taxon>Nematoda</taxon>
        <taxon>Chromadorea</taxon>
        <taxon>Rhabditida</taxon>
        <taxon>Tylenchina</taxon>
        <taxon>Panagrolaimomorpha</taxon>
        <taxon>Panagrolaimoidea</taxon>
        <taxon>Panagrolaimidae</taxon>
        <taxon>Panagrolaimus</taxon>
    </lineage>
</organism>
<sequence>MEHLQKNDQIEIKNVSVQFSKRSIQNNLILTRKSEIFLNDPFGTIPVLIKSIPIAQIDESNKIQQCPIPGKCTITLKIDSYLPNKKKNSILINCSTLNDKKVEVHVNIRRHDEGTKIEKGDLVKFGDVIHIQSKNDALALKINNNSKLFLLKKDGQLISFPKEVLQHRLTEKEIQDLETGKFTCPICFEIISAKKKKIYCASFVTKSSNDKEEKHKICAGCIKELAKSALTDAPLAFNGIGLPCCVPKCENVFLMSDFENYLNLKVYDALMGRMQRESILAANMDDLVICPDCSAMNFVDPCEIFYDCVCGTRRCRNCPRVYDKIHSENTCKQLNLRNIELELSKIVVRRCSKCGLQFTKKGGCNKIICRCGTKQCYLCRAVIPGYSHFCDCFFKDNELPCKKCKKTCALSYDADEYDKRQLEKIKKENDYKDYGPTSKLSFLKIFVAFFALILVFFVIVLFSKFVRTRRVSC</sequence>
<evidence type="ECO:0000313" key="1">
    <source>
        <dbReference type="Proteomes" id="UP000887576"/>
    </source>
</evidence>